<dbReference type="STRING" id="7574.A0A1S3IJC1"/>
<evidence type="ECO:0000313" key="4">
    <source>
        <dbReference type="Proteomes" id="UP000085678"/>
    </source>
</evidence>
<dbReference type="RefSeq" id="XP_013398340.1">
    <property type="nucleotide sequence ID" value="XM_013542886.1"/>
</dbReference>
<dbReference type="SUPFAM" id="SSF81383">
    <property type="entry name" value="F-box domain"/>
    <property type="match status" value="1"/>
</dbReference>
<organism evidence="4 5">
    <name type="scientific">Lingula anatina</name>
    <name type="common">Brachiopod</name>
    <name type="synonym">Lingula unguis</name>
    <dbReference type="NCBI Taxonomy" id="7574"/>
    <lineage>
        <taxon>Eukaryota</taxon>
        <taxon>Metazoa</taxon>
        <taxon>Spiralia</taxon>
        <taxon>Lophotrochozoa</taxon>
        <taxon>Brachiopoda</taxon>
        <taxon>Linguliformea</taxon>
        <taxon>Lingulata</taxon>
        <taxon>Lingulida</taxon>
        <taxon>Linguloidea</taxon>
        <taxon>Lingulidae</taxon>
        <taxon>Lingula</taxon>
    </lineage>
</organism>
<dbReference type="Pfam" id="PF25372">
    <property type="entry name" value="DUF7885"/>
    <property type="match status" value="1"/>
</dbReference>
<dbReference type="SMART" id="SM00256">
    <property type="entry name" value="FBOX"/>
    <property type="match status" value="1"/>
</dbReference>
<dbReference type="CDD" id="cd22120">
    <property type="entry name" value="F-box_FBXL7"/>
    <property type="match status" value="1"/>
</dbReference>
<dbReference type="InterPro" id="IPR057207">
    <property type="entry name" value="FBXL15_LRR"/>
</dbReference>
<reference evidence="5" key="2">
    <citation type="submission" date="2025-08" db="UniProtKB">
        <authorList>
            <consortium name="RefSeq"/>
        </authorList>
    </citation>
    <scope>IDENTIFICATION</scope>
</reference>
<dbReference type="InParanoid" id="A0A1S3IJC1"/>
<dbReference type="AlphaFoldDB" id="A0A1S3IJC1"/>
<reference evidence="5" key="1">
    <citation type="journal article" date="2015" name="Nat. Commun.">
        <title>The Lingula genome provides insights into brachiopod evolution and the origin of phosphate biomineralization.</title>
        <authorList>
            <person name="Luo Y.J."/>
            <person name="Takeuchi T."/>
            <person name="Koyanagi R."/>
            <person name="Yamada L."/>
            <person name="Kanda M."/>
            <person name="Khalturina M."/>
            <person name="Fujie M."/>
            <person name="Yamasaki S.I."/>
            <person name="Endo K."/>
            <person name="Satoh N."/>
        </authorList>
    </citation>
    <scope>NUCLEOTIDE SEQUENCE</scope>
</reference>
<sequence>MGGSQGKELPRVLVERRASTYTMSEISLDSQFTELGSTVYTGTPSVGRAMGRYIMPYRDNLAPLESPHDSSSGIASDGPHYRSSTSVSTNRGTPSPHHGVPSPRDTPSSGMSAHSGIMEASDMFTPSPHHLKGRGEKLNGYHRESPAPYPDHRNGYPGDQEGRHADRIGYVDRNGYHESPNRHIDRNGYPESPVRHLDRSGYPENRHMDRNGYADNPAKYMDRNGYPDNAGKYVDRNGYAEHSGLYAVDRNGSYYTLDKVPIDKVHPYYARELRSPNHLQRQSPAPRPPSQGHMSPMMGHMSPMIEPVCYSPSLDLMGYYGYPHTAGYPHAQTPSPVFDGNMYFGAKKKRHRLSLFDLCPDDVILKIFQHLPTDQLCRCARVCKRWYTLVWEPSLWTQITINNEIANIDRALKFLTRRLSYNTPHVCIMVEKINMNSCERLTDKGLHLIAKRCPELRHLEIQGCANITNLALFEVVSRCTNLEHLNVTGCALITCISLTPDAKLQYGQNPCTIYLRHLDMTDCYALEDSGLKIIASHCTQLQYMYLRRCMRITDIGVQAIALYCTMLKEFSVSDCRRVTDFGLRELSKLGSSLRYLSVAKCDKVSDVGVKYIAKYCKKLRYLNVRGCEAVSDDALQLLAENCRRLKSLDVGKCDVTDEGLEILAEHCPQLKKLSLKSCDAITDSGVVAIAQKCRHLQQLNIQDCHITVDAYRTVKKLCKRCIIEHTNPGFY</sequence>
<dbReference type="KEGG" id="lak:106164854"/>
<dbReference type="InterPro" id="IPR032675">
    <property type="entry name" value="LRR_dom_sf"/>
</dbReference>
<dbReference type="PROSITE" id="PS50181">
    <property type="entry name" value="FBOX"/>
    <property type="match status" value="1"/>
</dbReference>
<proteinExistence type="predicted"/>
<dbReference type="SUPFAM" id="SSF52047">
    <property type="entry name" value="RNI-like"/>
    <property type="match status" value="1"/>
</dbReference>
<dbReference type="PANTHER" id="PTHR13318">
    <property type="entry name" value="PARTNER OF PAIRED, ISOFORM B-RELATED"/>
    <property type="match status" value="1"/>
</dbReference>
<evidence type="ECO:0000313" key="5">
    <source>
        <dbReference type="RefSeq" id="XP_013398340.1"/>
    </source>
</evidence>
<dbReference type="InterPro" id="IPR001810">
    <property type="entry name" value="F-box_dom"/>
</dbReference>
<feature type="compositionally biased region" description="Low complexity" evidence="2">
    <location>
        <begin position="280"/>
        <end position="297"/>
    </location>
</feature>
<protein>
    <submittedName>
        <fullName evidence="5">F-box/LRR-repeat protein 7</fullName>
    </submittedName>
</protein>
<feature type="compositionally biased region" description="Polar residues" evidence="2">
    <location>
        <begin position="82"/>
        <end position="93"/>
    </location>
</feature>
<dbReference type="GO" id="GO:0031146">
    <property type="term" value="P:SCF-dependent proteasomal ubiquitin-dependent protein catabolic process"/>
    <property type="evidence" value="ECO:0007669"/>
    <property type="project" value="TreeGrafter"/>
</dbReference>
<evidence type="ECO:0000256" key="1">
    <source>
        <dbReference type="ARBA" id="ARBA00022786"/>
    </source>
</evidence>
<dbReference type="GO" id="GO:0019005">
    <property type="term" value="C:SCF ubiquitin ligase complex"/>
    <property type="evidence" value="ECO:0007669"/>
    <property type="project" value="TreeGrafter"/>
</dbReference>
<dbReference type="InterPro" id="IPR006553">
    <property type="entry name" value="Leu-rich_rpt_Cys-con_subtyp"/>
</dbReference>
<dbReference type="Gene3D" id="3.80.10.10">
    <property type="entry name" value="Ribonuclease Inhibitor"/>
    <property type="match status" value="2"/>
</dbReference>
<feature type="compositionally biased region" description="Basic and acidic residues" evidence="2">
    <location>
        <begin position="133"/>
        <end position="195"/>
    </location>
</feature>
<dbReference type="OrthoDB" id="423607at2759"/>
<name>A0A1S3IJC1_LINAN</name>
<feature type="region of interest" description="Disordered" evidence="2">
    <location>
        <begin position="64"/>
        <end position="195"/>
    </location>
</feature>
<gene>
    <name evidence="5" type="primary">LOC106164854</name>
</gene>
<accession>A0A1S3IJC1</accession>
<keyword evidence="4" id="KW-1185">Reference proteome</keyword>
<feature type="region of interest" description="Disordered" evidence="2">
    <location>
        <begin position="273"/>
        <end position="297"/>
    </location>
</feature>
<evidence type="ECO:0000259" key="3">
    <source>
        <dbReference type="PROSITE" id="PS50181"/>
    </source>
</evidence>
<dbReference type="GeneID" id="106164854"/>
<dbReference type="Pfam" id="PF12937">
    <property type="entry name" value="F-box-like"/>
    <property type="match status" value="1"/>
</dbReference>
<dbReference type="Proteomes" id="UP000085678">
    <property type="component" value="Unplaced"/>
</dbReference>
<dbReference type="PANTHER" id="PTHR13318:SF95">
    <property type="entry name" value="F-BOX PROTEIN YLR352W"/>
    <property type="match status" value="1"/>
</dbReference>
<evidence type="ECO:0000256" key="2">
    <source>
        <dbReference type="SAM" id="MobiDB-lite"/>
    </source>
</evidence>
<dbReference type="InterPro" id="IPR036047">
    <property type="entry name" value="F-box-like_dom_sf"/>
</dbReference>
<dbReference type="FunFam" id="3.80.10.10:FF:000122">
    <property type="entry name" value="F-box/LRR-repeat protein 7 isoform X1"/>
    <property type="match status" value="1"/>
</dbReference>
<dbReference type="SMART" id="SM00367">
    <property type="entry name" value="LRR_CC"/>
    <property type="match status" value="11"/>
</dbReference>
<feature type="domain" description="F-box" evidence="3">
    <location>
        <begin position="353"/>
        <end position="399"/>
    </location>
</feature>
<keyword evidence="1" id="KW-0833">Ubl conjugation pathway</keyword>
<dbReference type="Gene3D" id="1.20.1280.50">
    <property type="match status" value="1"/>
</dbReference>